<dbReference type="InterPro" id="IPR051928">
    <property type="entry name" value="NorD/CobT"/>
</dbReference>
<keyword evidence="3" id="KW-1185">Reference proteome</keyword>
<name>A0ABX8AF07_9BRAD</name>
<dbReference type="SUPFAM" id="SSF53300">
    <property type="entry name" value="vWA-like"/>
    <property type="match status" value="1"/>
</dbReference>
<organism evidence="2 3">
    <name type="scientific">Tardiphaga alba</name>
    <dbReference type="NCBI Taxonomy" id="340268"/>
    <lineage>
        <taxon>Bacteria</taxon>
        <taxon>Pseudomonadati</taxon>
        <taxon>Pseudomonadota</taxon>
        <taxon>Alphaproteobacteria</taxon>
        <taxon>Hyphomicrobiales</taxon>
        <taxon>Nitrobacteraceae</taxon>
        <taxon>Tardiphaga</taxon>
    </lineage>
</organism>
<dbReference type="Gene3D" id="3.40.50.410">
    <property type="entry name" value="von Willebrand factor, type A domain"/>
    <property type="match status" value="1"/>
</dbReference>
<evidence type="ECO:0000259" key="1">
    <source>
        <dbReference type="PROSITE" id="PS50234"/>
    </source>
</evidence>
<dbReference type="Proteomes" id="UP000682843">
    <property type="component" value="Chromosome"/>
</dbReference>
<dbReference type="Pfam" id="PF11775">
    <property type="entry name" value="CobT_C"/>
    <property type="match status" value="1"/>
</dbReference>
<protein>
    <submittedName>
        <fullName evidence="2">CobT protein</fullName>
    </submittedName>
</protein>
<dbReference type="InterPro" id="IPR025861">
    <property type="entry name" value="CobT_VWA_dom"/>
</dbReference>
<evidence type="ECO:0000313" key="2">
    <source>
        <dbReference type="EMBL" id="QUS42353.1"/>
    </source>
</evidence>
<dbReference type="InterPro" id="IPR002035">
    <property type="entry name" value="VWF_A"/>
</dbReference>
<gene>
    <name evidence="2" type="ORF">RPMA_10415</name>
</gene>
<dbReference type="PANTHER" id="PTHR41248">
    <property type="entry name" value="NORD PROTEIN"/>
    <property type="match status" value="1"/>
</dbReference>
<dbReference type="EMBL" id="CP036498">
    <property type="protein sequence ID" value="QUS42353.1"/>
    <property type="molecule type" value="Genomic_DNA"/>
</dbReference>
<dbReference type="PANTHER" id="PTHR41248:SF1">
    <property type="entry name" value="NORD PROTEIN"/>
    <property type="match status" value="1"/>
</dbReference>
<feature type="domain" description="VWFA" evidence="1">
    <location>
        <begin position="27"/>
        <end position="200"/>
    </location>
</feature>
<reference evidence="2 3" key="1">
    <citation type="submission" date="2019-02" db="EMBL/GenBank/DDBJ databases">
        <title>Emended description of the genus Rhodopseudomonas and description of Rhodopseudomonas albus sp. nov., a non-phototrophic, heavy-metal-tolerant bacterium isolated from garden soil.</title>
        <authorList>
            <person name="Bao Z."/>
            <person name="Cao W.W."/>
            <person name="Sato Y."/>
            <person name="Nishizawa T."/>
            <person name="Zhao J."/>
            <person name="Guo Y."/>
            <person name="Ohta H."/>
        </authorList>
    </citation>
    <scope>NUCLEOTIDE SEQUENCE [LARGE SCALE GENOMIC DNA]</scope>
    <source>
        <strain evidence="2 3">SK50-23</strain>
    </source>
</reference>
<proteinExistence type="predicted"/>
<sequence length="244" mass="27185">MRVHLDALAASERIRHVTTHDDRADTVITLLVDQSGSMRGQSMLLAAAATDIAQEFLAHLGYRIEILGFTTVSWKGGHPRKFWRWWFRPKAPGRLCELLHIIYRSADDNQAVRLGWGIRHMLRPDLPKENIDGEALIWASERLTIRPEKRKIIIVISDGAPADDSTLDANEPDILDAHLREVIAGIEAKGNIELFALGIGFDVKRYYTACTTIQTAQDLGTSLIGLLEGALTGRRSPELSDENA</sequence>
<accession>A0ABX8AF07</accession>
<dbReference type="PROSITE" id="PS50234">
    <property type="entry name" value="VWFA"/>
    <property type="match status" value="1"/>
</dbReference>
<evidence type="ECO:0000313" key="3">
    <source>
        <dbReference type="Proteomes" id="UP000682843"/>
    </source>
</evidence>
<dbReference type="InterPro" id="IPR036465">
    <property type="entry name" value="vWFA_dom_sf"/>
</dbReference>